<dbReference type="STRING" id="403673.A0A177WYM9"/>
<keyword evidence="1" id="KW-0659">Purine metabolism</keyword>
<dbReference type="Pfam" id="PF09349">
    <property type="entry name" value="OHCU_decarbox"/>
    <property type="match status" value="1"/>
</dbReference>
<name>A0A177WYM9_BATDL</name>
<protein>
    <submittedName>
        <fullName evidence="3">OHCU decarboxylase</fullName>
    </submittedName>
</protein>
<proteinExistence type="predicted"/>
<dbReference type="PANTHER" id="PTHR37987">
    <property type="entry name" value="CHROMOSOME 9, WHOLE GENOME SHOTGUN SEQUENCE"/>
    <property type="match status" value="1"/>
</dbReference>
<evidence type="ECO:0000259" key="2">
    <source>
        <dbReference type="Pfam" id="PF09349"/>
    </source>
</evidence>
<dbReference type="VEuPathDB" id="FungiDB:BDEG_27712"/>
<dbReference type="InterPro" id="IPR036778">
    <property type="entry name" value="OHCU_decarboxylase_sf"/>
</dbReference>
<feature type="domain" description="Oxo-4-hydroxy-4-carboxy-5-ureidoimidazoline decarboxylase" evidence="2">
    <location>
        <begin position="15"/>
        <end position="171"/>
    </location>
</feature>
<accession>A0A177WYM9</accession>
<dbReference type="InterPro" id="IPR018020">
    <property type="entry name" value="OHCU_decarboxylase"/>
</dbReference>
<reference evidence="3 4" key="1">
    <citation type="submission" date="2006-10" db="EMBL/GenBank/DDBJ databases">
        <title>The Genome Sequence of Batrachochytrium dendrobatidis JEL423.</title>
        <authorList>
            <consortium name="The Broad Institute Genome Sequencing Platform"/>
            <person name="Birren B."/>
            <person name="Lander E."/>
            <person name="Galagan J."/>
            <person name="Cuomo C."/>
            <person name="Devon K."/>
            <person name="Jaffe D."/>
            <person name="Butler J."/>
            <person name="Alvarez P."/>
            <person name="Gnerre S."/>
            <person name="Grabherr M."/>
            <person name="Kleber M."/>
            <person name="Mauceli E."/>
            <person name="Brockman W."/>
            <person name="Young S."/>
            <person name="LaButti K."/>
            <person name="Sykes S."/>
            <person name="DeCaprio D."/>
            <person name="Crawford M."/>
            <person name="Koehrsen M."/>
            <person name="Engels R."/>
            <person name="Montgomery P."/>
            <person name="Pearson M."/>
            <person name="Howarth C."/>
            <person name="Larson L."/>
            <person name="White J."/>
            <person name="O'Leary S."/>
            <person name="Kodira C."/>
            <person name="Zeng Q."/>
            <person name="Yandava C."/>
            <person name="Alvarado L."/>
            <person name="Longcore J."/>
            <person name="James T."/>
        </authorList>
    </citation>
    <scope>NUCLEOTIDE SEQUENCE [LARGE SCALE GENOMIC DNA]</scope>
    <source>
        <strain evidence="3 4">JEL423</strain>
    </source>
</reference>
<dbReference type="OrthoDB" id="5398391at2759"/>
<evidence type="ECO:0000256" key="1">
    <source>
        <dbReference type="ARBA" id="ARBA00022631"/>
    </source>
</evidence>
<dbReference type="PANTHER" id="PTHR37987:SF1">
    <property type="entry name" value="OXO-4-HYDROXY-4-CARBOXY-5-UREIDOIMIDAZOLINE DECARBOXYLASE DOMAIN-CONTAINING PROTEIN"/>
    <property type="match status" value="1"/>
</dbReference>
<dbReference type="Proteomes" id="UP000077115">
    <property type="component" value="Unassembled WGS sequence"/>
</dbReference>
<dbReference type="Gene3D" id="1.10.3330.10">
    <property type="entry name" value="Oxo-4-hydroxy-4-carboxy-5-ureidoimidazoline decarboxylase"/>
    <property type="match status" value="1"/>
</dbReference>
<evidence type="ECO:0000313" key="4">
    <source>
        <dbReference type="Proteomes" id="UP000077115"/>
    </source>
</evidence>
<dbReference type="GO" id="GO:0006144">
    <property type="term" value="P:purine nucleobase metabolic process"/>
    <property type="evidence" value="ECO:0007669"/>
    <property type="project" value="UniProtKB-KW"/>
</dbReference>
<dbReference type="eggNOG" id="ENOG502S48Z">
    <property type="taxonomic scope" value="Eukaryota"/>
</dbReference>
<reference evidence="3 4" key="2">
    <citation type="submission" date="2016-05" db="EMBL/GenBank/DDBJ databases">
        <title>Lineage-specific infection strategies underlie the spectrum of fungal disease in amphibians.</title>
        <authorList>
            <person name="Cuomo C.A."/>
            <person name="Farrer R.A."/>
            <person name="James T."/>
            <person name="Longcore J."/>
            <person name="Birren B."/>
        </authorList>
    </citation>
    <scope>NUCLEOTIDE SEQUENCE [LARGE SCALE GENOMIC DNA]</scope>
    <source>
        <strain evidence="3 4">JEL423</strain>
    </source>
</reference>
<dbReference type="AlphaFoldDB" id="A0A177WYM9"/>
<dbReference type="SUPFAM" id="SSF158694">
    <property type="entry name" value="UraD-Like"/>
    <property type="match status" value="1"/>
</dbReference>
<gene>
    <name evidence="3" type="ORF">BDEG_27712</name>
</gene>
<evidence type="ECO:0000313" key="3">
    <source>
        <dbReference type="EMBL" id="OAJ44490.1"/>
    </source>
</evidence>
<sequence>MAQTIQSLPSIDLLNASSRNQFFSIISVLFEAAPPLANALWASRPYSSYATILSTAADIINSLSLEDRKAVVNAHPRIGANKATLSALSYQEQGYTNAPNSLTNEDRINQRLAELNAQYEAKFKFCFVVFVNGRSREEIIPVIEARLNNSAEEELSNGLEHMIQIAQDRLKKVQIS</sequence>
<dbReference type="EMBL" id="DS022312">
    <property type="protein sequence ID" value="OAJ44490.1"/>
    <property type="molecule type" value="Genomic_DNA"/>
</dbReference>
<organism evidence="3 4">
    <name type="scientific">Batrachochytrium dendrobatidis (strain JEL423)</name>
    <dbReference type="NCBI Taxonomy" id="403673"/>
    <lineage>
        <taxon>Eukaryota</taxon>
        <taxon>Fungi</taxon>
        <taxon>Fungi incertae sedis</taxon>
        <taxon>Chytridiomycota</taxon>
        <taxon>Chytridiomycota incertae sedis</taxon>
        <taxon>Chytridiomycetes</taxon>
        <taxon>Rhizophydiales</taxon>
        <taxon>Rhizophydiales incertae sedis</taxon>
        <taxon>Batrachochytrium</taxon>
    </lineage>
</organism>